<dbReference type="InterPro" id="IPR007329">
    <property type="entry name" value="FMN-bd"/>
</dbReference>
<keyword evidence="6" id="KW-0997">Cell inner membrane</keyword>
<keyword evidence="2 6" id="KW-0597">Phosphoprotein</keyword>
<dbReference type="PANTHER" id="PTHR36118">
    <property type="entry name" value="ION-TRANSLOCATING OXIDOREDUCTASE COMPLEX SUBUNIT G"/>
    <property type="match status" value="1"/>
</dbReference>
<proteinExistence type="inferred from homology"/>
<comment type="similarity">
    <text evidence="6">Belongs to the RnfG family.</text>
</comment>
<comment type="subunit">
    <text evidence="6">The complex is composed of six subunits: RnfA, RnfB, RnfC, RnfD, RnfE and RnfG.</text>
</comment>
<keyword evidence="6" id="KW-1003">Cell membrane</keyword>
<name>A0ABS9D3A7_9ALTE</name>
<keyword evidence="6 7" id="KW-1133">Transmembrane helix</keyword>
<comment type="function">
    <text evidence="6">Part of a membrane-bound complex that couples electron transfer with translocation of ions across the membrane.</text>
</comment>
<evidence type="ECO:0000256" key="7">
    <source>
        <dbReference type="SAM" id="Phobius"/>
    </source>
</evidence>
<evidence type="ECO:0000259" key="8">
    <source>
        <dbReference type="SMART" id="SM00900"/>
    </source>
</evidence>
<feature type="domain" description="FMN-binding" evidence="8">
    <location>
        <begin position="97"/>
        <end position="193"/>
    </location>
</feature>
<evidence type="ECO:0000256" key="4">
    <source>
        <dbReference type="ARBA" id="ARBA00022643"/>
    </source>
</evidence>
<keyword evidence="5 6" id="KW-0249">Electron transport</keyword>
<evidence type="ECO:0000256" key="6">
    <source>
        <dbReference type="HAMAP-Rule" id="MF_00479"/>
    </source>
</evidence>
<comment type="subcellular location">
    <subcellularLocation>
        <location evidence="6">Cell inner membrane</location>
        <topology evidence="6">Single-pass membrane protein</topology>
    </subcellularLocation>
</comment>
<dbReference type="SMART" id="SM00900">
    <property type="entry name" value="FMN_bind"/>
    <property type="match status" value="1"/>
</dbReference>
<organism evidence="9 10">
    <name type="scientific">Paraglaciecola algarum</name>
    <dbReference type="NCBI Taxonomy" id="3050085"/>
    <lineage>
        <taxon>Bacteria</taxon>
        <taxon>Pseudomonadati</taxon>
        <taxon>Pseudomonadota</taxon>
        <taxon>Gammaproteobacteria</taxon>
        <taxon>Alteromonadales</taxon>
        <taxon>Alteromonadaceae</taxon>
        <taxon>Paraglaciecola</taxon>
    </lineage>
</organism>
<evidence type="ECO:0000256" key="2">
    <source>
        <dbReference type="ARBA" id="ARBA00022553"/>
    </source>
</evidence>
<dbReference type="NCBIfam" id="TIGR01947">
    <property type="entry name" value="rnfG"/>
    <property type="match status" value="1"/>
</dbReference>
<dbReference type="EMBL" id="JAKGAS010000001">
    <property type="protein sequence ID" value="MCF2946522.1"/>
    <property type="molecule type" value="Genomic_DNA"/>
</dbReference>
<dbReference type="PANTHER" id="PTHR36118:SF1">
    <property type="entry name" value="ION-TRANSLOCATING OXIDOREDUCTASE COMPLEX SUBUNIT G"/>
    <property type="match status" value="1"/>
</dbReference>
<evidence type="ECO:0000256" key="1">
    <source>
        <dbReference type="ARBA" id="ARBA00022448"/>
    </source>
</evidence>
<dbReference type="Proteomes" id="UP001521137">
    <property type="component" value="Unassembled WGS sequence"/>
</dbReference>
<keyword evidence="4 6" id="KW-0288">FMN</keyword>
<keyword evidence="3 6" id="KW-0285">Flavoprotein</keyword>
<evidence type="ECO:0000256" key="3">
    <source>
        <dbReference type="ARBA" id="ARBA00022630"/>
    </source>
</evidence>
<keyword evidence="6 7" id="KW-0472">Membrane</keyword>
<keyword evidence="1 6" id="KW-0813">Transport</keyword>
<dbReference type="Pfam" id="PF04205">
    <property type="entry name" value="FMN_bind"/>
    <property type="match status" value="1"/>
</dbReference>
<sequence length="220" mass="24329">MARNGIILGVFAIVTTGLIALTYFGTKQQIAEQQQQKLLSILNAVVNENSYDNQIHLDCAQIQDPKYLGDNKPHRIYRARLEGDAAAVAIETTAPDGYSGKIHLVVGMFSTNAENALVSGVRILSHKETPGLGDKIELRISDWILDFNQQEYNQNNAHMWAVKKDGGQFDQFTGATITPRSVVKAVKKSIEFYLKNKETIFKAENACALPTTAEMGNLDE</sequence>
<evidence type="ECO:0000313" key="9">
    <source>
        <dbReference type="EMBL" id="MCF2946522.1"/>
    </source>
</evidence>
<comment type="caution">
    <text evidence="9">The sequence shown here is derived from an EMBL/GenBank/DDBJ whole genome shotgun (WGS) entry which is preliminary data.</text>
</comment>
<evidence type="ECO:0000313" key="10">
    <source>
        <dbReference type="Proteomes" id="UP001521137"/>
    </source>
</evidence>
<dbReference type="RefSeq" id="WP_235310670.1">
    <property type="nucleotide sequence ID" value="NZ_JAKGAS010000001.1"/>
</dbReference>
<gene>
    <name evidence="9" type="primary">rsxG</name>
    <name evidence="6" type="synonym">rnfG</name>
    <name evidence="9" type="ORF">L0668_00225</name>
</gene>
<feature type="modified residue" description="FMN phosphoryl threonine" evidence="6">
    <location>
        <position position="176"/>
    </location>
</feature>
<keyword evidence="6" id="KW-1278">Translocase</keyword>
<feature type="transmembrane region" description="Helical" evidence="7">
    <location>
        <begin position="6"/>
        <end position="26"/>
    </location>
</feature>
<protein>
    <recommendedName>
        <fullName evidence="6">Ion-translocating oxidoreductase complex subunit G</fullName>
        <ecNumber evidence="6">7.-.-.-</ecNumber>
    </recommendedName>
    <alternativeName>
        <fullName evidence="6">Rnf electron transport complex subunit G</fullName>
    </alternativeName>
</protein>
<dbReference type="InterPro" id="IPR010209">
    <property type="entry name" value="Ion_transpt_RnfG/RsxG"/>
</dbReference>
<accession>A0ABS9D3A7</accession>
<evidence type="ECO:0000256" key="5">
    <source>
        <dbReference type="ARBA" id="ARBA00022982"/>
    </source>
</evidence>
<dbReference type="EC" id="7.-.-.-" evidence="6"/>
<dbReference type="HAMAP" id="MF_00479">
    <property type="entry name" value="RsxG_RnfG"/>
    <property type="match status" value="1"/>
</dbReference>
<keyword evidence="6 7" id="KW-0812">Transmembrane</keyword>
<reference evidence="9 10" key="1">
    <citation type="submission" date="2022-01" db="EMBL/GenBank/DDBJ databases">
        <title>Paraglaciecola sp. G1-23.</title>
        <authorList>
            <person name="Jin M.S."/>
            <person name="Han D.M."/>
            <person name="Kim H.M."/>
            <person name="Jeon C.O."/>
        </authorList>
    </citation>
    <scope>NUCLEOTIDE SEQUENCE [LARGE SCALE GENOMIC DNA]</scope>
    <source>
        <strain evidence="9 10">G1-23</strain>
    </source>
</reference>
<dbReference type="NCBIfam" id="NF002519">
    <property type="entry name" value="PRK01908.1"/>
    <property type="match status" value="1"/>
</dbReference>
<dbReference type="PIRSF" id="PIRSF006091">
    <property type="entry name" value="E_trnsport_RnfG"/>
    <property type="match status" value="1"/>
</dbReference>
<keyword evidence="10" id="KW-1185">Reference proteome</keyword>
<comment type="cofactor">
    <cofactor evidence="6">
        <name>FMN</name>
        <dbReference type="ChEBI" id="CHEBI:58210"/>
    </cofactor>
</comment>